<feature type="transmembrane region" description="Helical" evidence="2">
    <location>
        <begin position="44"/>
        <end position="63"/>
    </location>
</feature>
<keyword evidence="2" id="KW-0472">Membrane</keyword>
<gene>
    <name evidence="3" type="ORF">D9615_004769</name>
</gene>
<dbReference type="EMBL" id="JAACJP010000013">
    <property type="protein sequence ID" value="KAF5380481.1"/>
    <property type="molecule type" value="Genomic_DNA"/>
</dbReference>
<feature type="region of interest" description="Disordered" evidence="1">
    <location>
        <begin position="280"/>
        <end position="363"/>
    </location>
</feature>
<keyword evidence="2" id="KW-1133">Transmembrane helix</keyword>
<feature type="compositionally biased region" description="Polar residues" evidence="1">
    <location>
        <begin position="136"/>
        <end position="151"/>
    </location>
</feature>
<feature type="compositionally biased region" description="Low complexity" evidence="1">
    <location>
        <begin position="152"/>
        <end position="164"/>
    </location>
</feature>
<feature type="region of interest" description="Disordered" evidence="1">
    <location>
        <begin position="206"/>
        <end position="236"/>
    </location>
</feature>
<accession>A0A8H5M4K3</accession>
<keyword evidence="4" id="KW-1185">Reference proteome</keyword>
<evidence type="ECO:0000313" key="3">
    <source>
        <dbReference type="EMBL" id="KAF5380481.1"/>
    </source>
</evidence>
<dbReference type="Proteomes" id="UP000565441">
    <property type="component" value="Unassembled WGS sequence"/>
</dbReference>
<protein>
    <submittedName>
        <fullName evidence="3">Uncharacterized protein</fullName>
    </submittedName>
</protein>
<sequence length="383" mass="41573">MLQCLSRCSSPATKAPMPPLNEPNDATPSNTNNRSLLVNLSARALGSIGFGLSILAIWLRWLVPSTKLEALAPALFPTTQVPHRFRPRRSSLPSSSGPSIPIMINNGPSNNHDSPNRSKHVYFVDTPLSERNLPVTEQSPEVSNQDISGVLSTPPDSSVPSSSTANYGLVKRDTYDESLAEIIHPFGGKTRDNVGHPEPIEATFARTSSLDDTKRVRRSSAGFTAPWSSRNRKTDPADTTVIKSVLPFRCPSSHKAVTSLKSPSSNSVQSPVTSYFSLKPHRRTSAPVPRTRTQPYDAPYFATPPIATDVTASSDIRKSSPTVHEASINSSRKQASARPLGSNAEYRGRQMNDQTQAAAGNGRTRILRSASESWINGRRAIQL</sequence>
<evidence type="ECO:0000313" key="4">
    <source>
        <dbReference type="Proteomes" id="UP000565441"/>
    </source>
</evidence>
<proteinExistence type="predicted"/>
<keyword evidence="2" id="KW-0812">Transmembrane</keyword>
<evidence type="ECO:0000256" key="2">
    <source>
        <dbReference type="SAM" id="Phobius"/>
    </source>
</evidence>
<evidence type="ECO:0000256" key="1">
    <source>
        <dbReference type="SAM" id="MobiDB-lite"/>
    </source>
</evidence>
<dbReference type="OrthoDB" id="3062721at2759"/>
<reference evidence="3 4" key="1">
    <citation type="journal article" date="2020" name="ISME J.">
        <title>Uncovering the hidden diversity of litter-decomposition mechanisms in mushroom-forming fungi.</title>
        <authorList>
            <person name="Floudas D."/>
            <person name="Bentzer J."/>
            <person name="Ahren D."/>
            <person name="Johansson T."/>
            <person name="Persson P."/>
            <person name="Tunlid A."/>
        </authorList>
    </citation>
    <scope>NUCLEOTIDE SEQUENCE [LARGE SCALE GENOMIC DNA]</scope>
    <source>
        <strain evidence="3 4">CBS 661.87</strain>
    </source>
</reference>
<feature type="region of interest" description="Disordered" evidence="1">
    <location>
        <begin position="8"/>
        <end position="29"/>
    </location>
</feature>
<comment type="caution">
    <text evidence="3">The sequence shown here is derived from an EMBL/GenBank/DDBJ whole genome shotgun (WGS) entry which is preliminary data.</text>
</comment>
<name>A0A8H5M4K3_9AGAR</name>
<feature type="compositionally biased region" description="Polar residues" evidence="1">
    <location>
        <begin position="310"/>
        <end position="334"/>
    </location>
</feature>
<organism evidence="3 4">
    <name type="scientific">Tricholomella constricta</name>
    <dbReference type="NCBI Taxonomy" id="117010"/>
    <lineage>
        <taxon>Eukaryota</taxon>
        <taxon>Fungi</taxon>
        <taxon>Dikarya</taxon>
        <taxon>Basidiomycota</taxon>
        <taxon>Agaricomycotina</taxon>
        <taxon>Agaricomycetes</taxon>
        <taxon>Agaricomycetidae</taxon>
        <taxon>Agaricales</taxon>
        <taxon>Tricholomatineae</taxon>
        <taxon>Lyophyllaceae</taxon>
        <taxon>Tricholomella</taxon>
    </lineage>
</organism>
<feature type="region of interest" description="Disordered" evidence="1">
    <location>
        <begin position="136"/>
        <end position="166"/>
    </location>
</feature>
<dbReference type="AlphaFoldDB" id="A0A8H5M4K3"/>